<dbReference type="Proteomes" id="UP000004994">
    <property type="component" value="Chromosome 2"/>
</dbReference>
<reference evidence="1" key="1">
    <citation type="journal article" date="2012" name="Nature">
        <title>The tomato genome sequence provides insights into fleshy fruit evolution.</title>
        <authorList>
            <consortium name="Tomato Genome Consortium"/>
        </authorList>
    </citation>
    <scope>NUCLEOTIDE SEQUENCE [LARGE SCALE GENOMIC DNA]</scope>
    <source>
        <strain evidence="1">cv. Heinz 1706</strain>
    </source>
</reference>
<dbReference type="EnsemblPlants" id="Solyc02g069900.1.1">
    <property type="protein sequence ID" value="Solyc02g069900.1.1"/>
    <property type="gene ID" value="Solyc02g069900.1"/>
</dbReference>
<sequence length="110" mass="12770">MKFFLLVMGGMENQRLSSDSEVVNVAEIWQDVCDKIYFCILRRFESVWNILEYARDPSLFYKGRYYYSLSKQGDLVIYDMDDEDEQPTTTALDQPVSSEIASLLSDARVS</sequence>
<accession>K4B7X2</accession>
<keyword evidence="2" id="KW-1185">Reference proteome</keyword>
<reference evidence="1" key="2">
    <citation type="submission" date="2015-06" db="UniProtKB">
        <authorList>
            <consortium name="EnsemblPlants"/>
        </authorList>
    </citation>
    <scope>IDENTIFICATION</scope>
    <source>
        <strain evidence="1">cv. Heinz 1706</strain>
    </source>
</reference>
<dbReference type="HOGENOM" id="CLU_2175465_0_0_1"/>
<name>K4B7X2_SOLLC</name>
<evidence type="ECO:0000313" key="1">
    <source>
        <dbReference type="EnsemblPlants" id="Solyc02g069900.1.1"/>
    </source>
</evidence>
<dbReference type="AlphaFoldDB" id="K4B7X2"/>
<dbReference type="Gramene" id="Solyc02g069900.1.1">
    <property type="protein sequence ID" value="Solyc02g069900.1.1"/>
    <property type="gene ID" value="Solyc02g069900.1"/>
</dbReference>
<dbReference type="PaxDb" id="4081-Solyc02g069900.1.1"/>
<organism evidence="1">
    <name type="scientific">Solanum lycopersicum</name>
    <name type="common">Tomato</name>
    <name type="synonym">Lycopersicon esculentum</name>
    <dbReference type="NCBI Taxonomy" id="4081"/>
    <lineage>
        <taxon>Eukaryota</taxon>
        <taxon>Viridiplantae</taxon>
        <taxon>Streptophyta</taxon>
        <taxon>Embryophyta</taxon>
        <taxon>Tracheophyta</taxon>
        <taxon>Spermatophyta</taxon>
        <taxon>Magnoliopsida</taxon>
        <taxon>eudicotyledons</taxon>
        <taxon>Gunneridae</taxon>
        <taxon>Pentapetalae</taxon>
        <taxon>asterids</taxon>
        <taxon>lamiids</taxon>
        <taxon>Solanales</taxon>
        <taxon>Solanaceae</taxon>
        <taxon>Solanoideae</taxon>
        <taxon>Solaneae</taxon>
        <taxon>Solanum</taxon>
        <taxon>Solanum subgen. Lycopersicon</taxon>
    </lineage>
</organism>
<proteinExistence type="predicted"/>
<evidence type="ECO:0000313" key="2">
    <source>
        <dbReference type="Proteomes" id="UP000004994"/>
    </source>
</evidence>
<dbReference type="InParanoid" id="K4B7X2"/>
<protein>
    <submittedName>
        <fullName evidence="1">Uncharacterized protein</fullName>
    </submittedName>
</protein>